<name>A0A9W9QFH7_PENBR</name>
<dbReference type="GO" id="GO:0019760">
    <property type="term" value="P:glucosinolate metabolic process"/>
    <property type="evidence" value="ECO:0007669"/>
    <property type="project" value="UniProtKB-ARBA"/>
</dbReference>
<proteinExistence type="predicted"/>
<gene>
    <name evidence="3" type="ORF">N7452_007481</name>
</gene>
<evidence type="ECO:0008006" key="5">
    <source>
        <dbReference type="Google" id="ProtNLM"/>
    </source>
</evidence>
<dbReference type="InterPro" id="IPR015915">
    <property type="entry name" value="Kelch-typ_b-propeller"/>
</dbReference>
<reference evidence="3" key="1">
    <citation type="submission" date="2022-12" db="EMBL/GenBank/DDBJ databases">
        <authorList>
            <person name="Petersen C."/>
        </authorList>
    </citation>
    <scope>NUCLEOTIDE SEQUENCE</scope>
    <source>
        <strain evidence="3">IBT 35673</strain>
    </source>
</reference>
<organism evidence="3 4">
    <name type="scientific">Penicillium brevicompactum</name>
    <dbReference type="NCBI Taxonomy" id="5074"/>
    <lineage>
        <taxon>Eukaryota</taxon>
        <taxon>Fungi</taxon>
        <taxon>Dikarya</taxon>
        <taxon>Ascomycota</taxon>
        <taxon>Pezizomycotina</taxon>
        <taxon>Eurotiomycetes</taxon>
        <taxon>Eurotiomycetidae</taxon>
        <taxon>Eurotiales</taxon>
        <taxon>Aspergillaceae</taxon>
        <taxon>Penicillium</taxon>
    </lineage>
</organism>
<keyword evidence="2" id="KW-0408">Iron</keyword>
<dbReference type="Gene3D" id="2.120.10.80">
    <property type="entry name" value="Kelch-type beta propeller"/>
    <property type="match status" value="2"/>
</dbReference>
<reference evidence="3" key="2">
    <citation type="journal article" date="2023" name="IMA Fungus">
        <title>Comparative genomic study of the Penicillium genus elucidates a diverse pangenome and 15 lateral gene transfer events.</title>
        <authorList>
            <person name="Petersen C."/>
            <person name="Sorensen T."/>
            <person name="Nielsen M.R."/>
            <person name="Sondergaard T.E."/>
            <person name="Sorensen J.L."/>
            <person name="Fitzpatrick D.A."/>
            <person name="Frisvad J.C."/>
            <person name="Nielsen K.L."/>
        </authorList>
    </citation>
    <scope>NUCLEOTIDE SEQUENCE</scope>
    <source>
        <strain evidence="3">IBT 35673</strain>
    </source>
</reference>
<sequence>MAKIIAQCHKIVEDETLCRSSQVLSVVGNQAYIFGGELRPREPRDNDVHAVSLDNNKTSIKSIPATSQSPSPRVGTATCTLNGKIYIFSGRGGVAMAPIEEHGAVWELNPSTASWRFILPSQSIAKTFPVARSYHCMTSDGRDTLYLHAGCPESGRLSDLWAFSVSRGEWTELPPAFDPPRGGASIAFADGKLYRMNGFDGTTEQGGSVDVYVPETSSWTSHTYSPDGKAGPGARSVSSLLPLRLDGRSVLVTLFGEHDPSSLGHQGAGKMLSDVWVFDIERGLWEEAVLQGDGLPLARGWFDADVAGSNAIVVHGGLGESNDRLGDMWTIELSRSE</sequence>
<protein>
    <recommendedName>
        <fullName evidence="5">Kelch repeat protein</fullName>
    </recommendedName>
</protein>
<dbReference type="Proteomes" id="UP001147695">
    <property type="component" value="Unassembled WGS sequence"/>
</dbReference>
<dbReference type="SUPFAM" id="SSF117281">
    <property type="entry name" value="Kelch motif"/>
    <property type="match status" value="2"/>
</dbReference>
<evidence type="ECO:0000256" key="1">
    <source>
        <dbReference type="ARBA" id="ARBA00022737"/>
    </source>
</evidence>
<evidence type="ECO:0000256" key="2">
    <source>
        <dbReference type="ARBA" id="ARBA00023004"/>
    </source>
</evidence>
<keyword evidence="1" id="KW-0677">Repeat</keyword>
<dbReference type="AlphaFoldDB" id="A0A9W9QFH7"/>
<dbReference type="PANTHER" id="PTHR47435:SF4">
    <property type="entry name" value="KELCH REPEAT PROTEIN (AFU_ORTHOLOGUE AFUA_5G12780)"/>
    <property type="match status" value="1"/>
</dbReference>
<dbReference type="EMBL" id="JAPZBQ010000004">
    <property type="protein sequence ID" value="KAJ5335078.1"/>
    <property type="molecule type" value="Genomic_DNA"/>
</dbReference>
<dbReference type="Pfam" id="PF24681">
    <property type="entry name" value="Kelch_KLHDC2_KLHL20_DRC7"/>
    <property type="match status" value="1"/>
</dbReference>
<evidence type="ECO:0000313" key="3">
    <source>
        <dbReference type="EMBL" id="KAJ5335078.1"/>
    </source>
</evidence>
<evidence type="ECO:0000313" key="4">
    <source>
        <dbReference type="Proteomes" id="UP001147695"/>
    </source>
</evidence>
<accession>A0A9W9QFH7</accession>
<dbReference type="PANTHER" id="PTHR47435">
    <property type="entry name" value="KELCH REPEAT PROTEIN (AFU_ORTHOLOGUE AFUA_5G12780)"/>
    <property type="match status" value="1"/>
</dbReference>
<comment type="caution">
    <text evidence="3">The sequence shown here is derived from an EMBL/GenBank/DDBJ whole genome shotgun (WGS) entry which is preliminary data.</text>
</comment>